<evidence type="ECO:0000256" key="2">
    <source>
        <dbReference type="SAM" id="Phobius"/>
    </source>
</evidence>
<reference evidence="3 4" key="1">
    <citation type="submission" date="2017-08" db="EMBL/GenBank/DDBJ databases">
        <title>Fine stratification of microbial communities through a metagenomic profile of the photic zone.</title>
        <authorList>
            <person name="Haro-Moreno J.M."/>
            <person name="Lopez-Perez M."/>
            <person name="De La Torre J."/>
            <person name="Picazo A."/>
            <person name="Camacho A."/>
            <person name="Rodriguez-Valera F."/>
        </authorList>
    </citation>
    <scope>NUCLEOTIDE SEQUENCE [LARGE SCALE GENOMIC DNA]</scope>
    <source>
        <strain evidence="3">MED-G24</strain>
    </source>
</reference>
<feature type="transmembrane region" description="Helical" evidence="2">
    <location>
        <begin position="12"/>
        <end position="30"/>
    </location>
</feature>
<dbReference type="PANTHER" id="PTHR33219">
    <property type="entry name" value="YLMG HOMOLOG PROTEIN 2, CHLOROPLASTIC"/>
    <property type="match status" value="1"/>
</dbReference>
<comment type="caution">
    <text evidence="3">The sequence shown here is derived from an EMBL/GenBank/DDBJ whole genome shotgun (WGS) entry which is preliminary data.</text>
</comment>
<proteinExistence type="inferred from homology"/>
<organism evidence="3 4">
    <name type="scientific">OM182 bacterium MED-G24</name>
    <dbReference type="NCBI Taxonomy" id="1986255"/>
    <lineage>
        <taxon>Bacteria</taxon>
        <taxon>Pseudomonadati</taxon>
        <taxon>Pseudomonadota</taxon>
        <taxon>Gammaproteobacteria</taxon>
        <taxon>OMG group</taxon>
        <taxon>OM182 clade</taxon>
    </lineage>
</organism>
<dbReference type="PANTHER" id="PTHR33219:SF14">
    <property type="entry name" value="PROTEIN COFACTOR ASSEMBLY OF COMPLEX C SUBUNIT B CCB3, CHLOROPLASTIC-RELATED"/>
    <property type="match status" value="1"/>
</dbReference>
<dbReference type="InterPro" id="IPR003425">
    <property type="entry name" value="CCB3/YggT"/>
</dbReference>
<keyword evidence="2" id="KW-0472">Membrane</keyword>
<dbReference type="AlphaFoldDB" id="A0A2A5X049"/>
<gene>
    <name evidence="3" type="ORF">CNE99_00245</name>
</gene>
<dbReference type="Proteomes" id="UP000219327">
    <property type="component" value="Unassembled WGS sequence"/>
</dbReference>
<evidence type="ECO:0000313" key="3">
    <source>
        <dbReference type="EMBL" id="PDH42185.1"/>
    </source>
</evidence>
<dbReference type="GO" id="GO:0016020">
    <property type="term" value="C:membrane"/>
    <property type="evidence" value="ECO:0007669"/>
    <property type="project" value="InterPro"/>
</dbReference>
<feature type="transmembrane region" description="Helical" evidence="2">
    <location>
        <begin position="98"/>
        <end position="128"/>
    </location>
</feature>
<keyword evidence="2" id="KW-0812">Transmembrane</keyword>
<feature type="transmembrane region" description="Helical" evidence="2">
    <location>
        <begin position="162"/>
        <end position="182"/>
    </location>
</feature>
<dbReference type="Pfam" id="PF02325">
    <property type="entry name" value="CCB3_YggT"/>
    <property type="match status" value="2"/>
</dbReference>
<name>A0A2A5X049_9GAMM</name>
<dbReference type="EMBL" id="NTKD01000001">
    <property type="protein sequence ID" value="PDH42185.1"/>
    <property type="molecule type" value="Genomic_DNA"/>
</dbReference>
<keyword evidence="2" id="KW-1133">Transmembrane helix</keyword>
<accession>A0A2A5X049</accession>
<evidence type="ECO:0000313" key="4">
    <source>
        <dbReference type="Proteomes" id="UP000219327"/>
    </source>
</evidence>
<sequence>MADSFADSGVYIVKVIFGLYGLLVMVRFLMQIARVDFYNPICQGIVQITEPALKPLAMLFPTIRGVNLATLVLAFLITLASLMLISMLIGYSAFQPFFLAWVALALFGQILDIYFWALLIMVISSWIAPHSGHPALNLVQQLTEPLCTPARKLLPPMGGLDLSIILVFLAITVTERIVIIGLMQTLGIPPGFVMGL</sequence>
<comment type="similarity">
    <text evidence="1">Belongs to the YggT family.</text>
</comment>
<evidence type="ECO:0000256" key="1">
    <source>
        <dbReference type="ARBA" id="ARBA00010894"/>
    </source>
</evidence>
<feature type="transmembrane region" description="Helical" evidence="2">
    <location>
        <begin position="68"/>
        <end position="91"/>
    </location>
</feature>
<protein>
    <submittedName>
        <fullName evidence="3">YggT family protein</fullName>
    </submittedName>
</protein>